<dbReference type="Pfam" id="PF15919">
    <property type="entry name" value="HicB_lk_antitox"/>
    <property type="match status" value="1"/>
</dbReference>
<dbReference type="InterPro" id="IPR031807">
    <property type="entry name" value="HicB-like"/>
</dbReference>
<dbReference type="Proteomes" id="UP000034736">
    <property type="component" value="Unassembled WGS sequence"/>
</dbReference>
<evidence type="ECO:0000259" key="1">
    <source>
        <dbReference type="Pfam" id="PF15919"/>
    </source>
</evidence>
<feature type="domain" description="HicB-like antitoxin of toxin-antitoxin system" evidence="1">
    <location>
        <begin position="11"/>
        <end position="65"/>
    </location>
</feature>
<sequence>MKKLTKKIYQYTAVFEPDKSGAYTATIPALPGCISEGDNFEDALKNIGEAAELYLEDVKMDKALEQFAKEAQEIIVAPIKVAV</sequence>
<dbReference type="Gene3D" id="3.30.160.250">
    <property type="match status" value="1"/>
</dbReference>
<dbReference type="AlphaFoldDB" id="A0A0G1H1Z1"/>
<gene>
    <name evidence="2" type="ORF">UW30_C0008G0005</name>
</gene>
<organism evidence="2 3">
    <name type="scientific">Candidatus Giovannonibacteria bacterium GW2011_GWA2_44_13b</name>
    <dbReference type="NCBI Taxonomy" id="1618647"/>
    <lineage>
        <taxon>Bacteria</taxon>
        <taxon>Candidatus Giovannoniibacteriota</taxon>
    </lineage>
</organism>
<accession>A0A0G1H1Z1</accession>
<comment type="caution">
    <text evidence="2">The sequence shown here is derived from an EMBL/GenBank/DDBJ whole genome shotgun (WGS) entry which is preliminary data.</text>
</comment>
<evidence type="ECO:0000313" key="2">
    <source>
        <dbReference type="EMBL" id="KKT41386.1"/>
    </source>
</evidence>
<proteinExistence type="predicted"/>
<dbReference type="InterPro" id="IPR051404">
    <property type="entry name" value="TA_system_antitoxin"/>
</dbReference>
<dbReference type="SUPFAM" id="SSF143100">
    <property type="entry name" value="TTHA1013/TTHA0281-like"/>
    <property type="match status" value="1"/>
</dbReference>
<dbReference type="PANTHER" id="PTHR34504">
    <property type="entry name" value="ANTITOXIN HICB"/>
    <property type="match status" value="1"/>
</dbReference>
<protein>
    <recommendedName>
        <fullName evidence="1">HicB-like antitoxin of toxin-antitoxin system domain-containing protein</fullName>
    </recommendedName>
</protein>
<evidence type="ECO:0000313" key="3">
    <source>
        <dbReference type="Proteomes" id="UP000034736"/>
    </source>
</evidence>
<dbReference type="STRING" id="1618647.UW30_C0008G0005"/>
<name>A0A0G1H1Z1_9BACT</name>
<reference evidence="2 3" key="1">
    <citation type="journal article" date="2015" name="Nature">
        <title>rRNA introns, odd ribosomes, and small enigmatic genomes across a large radiation of phyla.</title>
        <authorList>
            <person name="Brown C.T."/>
            <person name="Hug L.A."/>
            <person name="Thomas B.C."/>
            <person name="Sharon I."/>
            <person name="Castelle C.J."/>
            <person name="Singh A."/>
            <person name="Wilkins M.J."/>
            <person name="Williams K.H."/>
            <person name="Banfield J.F."/>
        </authorList>
    </citation>
    <scope>NUCLEOTIDE SEQUENCE [LARGE SCALE GENOMIC DNA]</scope>
</reference>
<dbReference type="PANTHER" id="PTHR34504:SF2">
    <property type="entry name" value="UPF0150 PROTEIN SSL0259"/>
    <property type="match status" value="1"/>
</dbReference>
<dbReference type="EMBL" id="LCHU01000008">
    <property type="protein sequence ID" value="KKT41386.1"/>
    <property type="molecule type" value="Genomic_DNA"/>
</dbReference>
<dbReference type="InterPro" id="IPR035069">
    <property type="entry name" value="TTHA1013/TTHA0281-like"/>
</dbReference>